<organism evidence="1 2">
    <name type="scientific">Trichinella nativa</name>
    <dbReference type="NCBI Taxonomy" id="6335"/>
    <lineage>
        <taxon>Eukaryota</taxon>
        <taxon>Metazoa</taxon>
        <taxon>Ecdysozoa</taxon>
        <taxon>Nematoda</taxon>
        <taxon>Enoplea</taxon>
        <taxon>Dorylaimia</taxon>
        <taxon>Trichinellida</taxon>
        <taxon>Trichinellidae</taxon>
        <taxon>Trichinella</taxon>
    </lineage>
</organism>
<accession>A0A0V1KKP7</accession>
<protein>
    <submittedName>
        <fullName evidence="1">Uncharacterized protein</fullName>
    </submittedName>
</protein>
<sequence length="71" mass="8107">MTDDKLSLWNVHIVILITTWKAGLHNQLNKKAGEIKHGLYRLLHFLKEEQGVMETLTSCSQEILPLIPLGK</sequence>
<dbReference type="AlphaFoldDB" id="A0A0V1KKP7"/>
<proteinExistence type="predicted"/>
<dbReference type="EMBL" id="JYDW01000528">
    <property type="protein sequence ID" value="KRZ47897.1"/>
    <property type="molecule type" value="Genomic_DNA"/>
</dbReference>
<comment type="caution">
    <text evidence="1">The sequence shown here is derived from an EMBL/GenBank/DDBJ whole genome shotgun (WGS) entry which is preliminary data.</text>
</comment>
<dbReference type="Proteomes" id="UP000054721">
    <property type="component" value="Unassembled WGS sequence"/>
</dbReference>
<keyword evidence="2" id="KW-1185">Reference proteome</keyword>
<reference evidence="1 2" key="1">
    <citation type="submission" date="2015-05" db="EMBL/GenBank/DDBJ databases">
        <title>Evolution of Trichinella species and genotypes.</title>
        <authorList>
            <person name="Korhonen P.K."/>
            <person name="Edoardo P."/>
            <person name="Giuseppe L.R."/>
            <person name="Gasser R.B."/>
        </authorList>
    </citation>
    <scope>NUCLEOTIDE SEQUENCE [LARGE SCALE GENOMIC DNA]</scope>
    <source>
        <strain evidence="1">ISS10</strain>
    </source>
</reference>
<name>A0A0V1KKP7_9BILA</name>
<gene>
    <name evidence="1" type="ORF">T02_13904</name>
</gene>
<evidence type="ECO:0000313" key="1">
    <source>
        <dbReference type="EMBL" id="KRZ47897.1"/>
    </source>
</evidence>
<evidence type="ECO:0000313" key="2">
    <source>
        <dbReference type="Proteomes" id="UP000054721"/>
    </source>
</evidence>